<feature type="non-terminal residue" evidence="3">
    <location>
        <position position="1"/>
    </location>
</feature>
<dbReference type="GO" id="GO:0070402">
    <property type="term" value="F:NADPH binding"/>
    <property type="evidence" value="ECO:0007669"/>
    <property type="project" value="TreeGrafter"/>
</dbReference>
<sequence>GVGIAAVQVARLRGAVAVATASRPEKLAALASFGAVAVNYRQDDVAAAARAACPDGVDVVLDLAGADHAATSIAALRPRGRIVHISSGSAPAIGLPLRDLMAKEAQVTGGLLRPQPLARKAAFAERLRAELLPEIGRGIRPLVDTVFPLEDAAEAHRRIESRAAIGKVVLVPGAG</sequence>
<dbReference type="EMBL" id="SPKJ01000042">
    <property type="protein sequence ID" value="MYZ48581.1"/>
    <property type="molecule type" value="Genomic_DNA"/>
</dbReference>
<keyword evidence="2" id="KW-0560">Oxidoreductase</keyword>
<dbReference type="SUPFAM" id="SSF51735">
    <property type="entry name" value="NAD(P)-binding Rossmann-fold domains"/>
    <property type="match status" value="1"/>
</dbReference>
<dbReference type="GO" id="GO:0016651">
    <property type="term" value="F:oxidoreductase activity, acting on NAD(P)H"/>
    <property type="evidence" value="ECO:0007669"/>
    <property type="project" value="TreeGrafter"/>
</dbReference>
<keyword evidence="1" id="KW-0521">NADP</keyword>
<proteinExistence type="predicted"/>
<dbReference type="InterPro" id="IPR036291">
    <property type="entry name" value="NAD(P)-bd_dom_sf"/>
</dbReference>
<evidence type="ECO:0000256" key="2">
    <source>
        <dbReference type="ARBA" id="ARBA00023002"/>
    </source>
</evidence>
<dbReference type="OrthoDB" id="9780520at2"/>
<accession>A0A964T4X9</accession>
<dbReference type="Proteomes" id="UP000773614">
    <property type="component" value="Unassembled WGS sequence"/>
</dbReference>
<evidence type="ECO:0000313" key="3">
    <source>
        <dbReference type="EMBL" id="MYZ48581.1"/>
    </source>
</evidence>
<dbReference type="AlphaFoldDB" id="A0A964T4X9"/>
<gene>
    <name evidence="3" type="ORF">E4O86_12755</name>
</gene>
<dbReference type="Gene3D" id="3.90.180.10">
    <property type="entry name" value="Medium-chain alcohol dehydrogenases, catalytic domain"/>
    <property type="match status" value="1"/>
</dbReference>
<dbReference type="Pfam" id="PF13602">
    <property type="entry name" value="ADH_zinc_N_2"/>
    <property type="match status" value="1"/>
</dbReference>
<dbReference type="Gene3D" id="3.40.50.720">
    <property type="entry name" value="NAD(P)-binding Rossmann-like Domain"/>
    <property type="match status" value="1"/>
</dbReference>
<dbReference type="PANTHER" id="PTHR48106:SF8">
    <property type="entry name" value="OS02G0805600 PROTEIN"/>
    <property type="match status" value="1"/>
</dbReference>
<dbReference type="RefSeq" id="WP_161140931.1">
    <property type="nucleotide sequence ID" value="NZ_SPKJ01000042.1"/>
</dbReference>
<dbReference type="PANTHER" id="PTHR48106">
    <property type="entry name" value="QUINONE OXIDOREDUCTASE PIG3-RELATED"/>
    <property type="match status" value="1"/>
</dbReference>
<name>A0A964T4X9_9HYPH</name>
<organism evidence="3 4">
    <name type="scientific">Propylenella binzhouense</name>
    <dbReference type="NCBI Taxonomy" id="2555902"/>
    <lineage>
        <taxon>Bacteria</taxon>
        <taxon>Pseudomonadati</taxon>
        <taxon>Pseudomonadota</taxon>
        <taxon>Alphaproteobacteria</taxon>
        <taxon>Hyphomicrobiales</taxon>
        <taxon>Propylenellaceae</taxon>
        <taxon>Propylenella</taxon>
    </lineage>
</organism>
<evidence type="ECO:0000313" key="4">
    <source>
        <dbReference type="Proteomes" id="UP000773614"/>
    </source>
</evidence>
<protein>
    <submittedName>
        <fullName evidence="3">NAD(P)H-quinone oxidoreductase</fullName>
    </submittedName>
</protein>
<keyword evidence="4" id="KW-1185">Reference proteome</keyword>
<reference evidence="3" key="1">
    <citation type="submission" date="2019-03" db="EMBL/GenBank/DDBJ databases">
        <title>Afifella sp. nov., isolated from activated sludge.</title>
        <authorList>
            <person name="Li Q."/>
            <person name="Liu Y."/>
        </authorList>
    </citation>
    <scope>NUCLEOTIDE SEQUENCE</scope>
    <source>
        <strain evidence="3">L72</strain>
    </source>
</reference>
<evidence type="ECO:0000256" key="1">
    <source>
        <dbReference type="ARBA" id="ARBA00022857"/>
    </source>
</evidence>
<comment type="caution">
    <text evidence="3">The sequence shown here is derived from an EMBL/GenBank/DDBJ whole genome shotgun (WGS) entry which is preliminary data.</text>
</comment>